<evidence type="ECO:0000313" key="3">
    <source>
        <dbReference type="Proteomes" id="UP000886842"/>
    </source>
</evidence>
<dbReference type="AlphaFoldDB" id="A0A9D1KNQ7"/>
<gene>
    <name evidence="2" type="ORF">IAA98_15340</name>
</gene>
<sequence length="286" mass="29886">TVVVYSAPGKPSSVTLSTPNPDAKVVAKASFPGSGGQSAPRHEYQINSAGTIRSFPSGGTTISGSPGNAYTIRVRSCRDDGAGDKCSEWTTSNKVTAWTKPARPELKRGGSGTERSLSWSVPSSSNGRKVVQVRFRVNGGGWESSGLSGSRSVSGYDKTLKVEVQARNEENVWSDIGSDTVKTDSAPDPSVKVTPGDPVTPGEITEGSCSGVCPKIKIEVDNFPKNSQVRCTPHSQQPGLGEYTHRTITITTDGSGYGSQEGPAFTGRGGKAWAVCDGVTAPKADF</sequence>
<evidence type="ECO:0000256" key="1">
    <source>
        <dbReference type="SAM" id="MobiDB-lite"/>
    </source>
</evidence>
<proteinExistence type="predicted"/>
<accession>A0A9D1KNQ7</accession>
<feature type="compositionally biased region" description="Polar residues" evidence="1">
    <location>
        <begin position="113"/>
        <end position="123"/>
    </location>
</feature>
<reference evidence="2" key="1">
    <citation type="submission" date="2020-10" db="EMBL/GenBank/DDBJ databases">
        <authorList>
            <person name="Gilroy R."/>
        </authorList>
    </citation>
    <scope>NUCLEOTIDE SEQUENCE</scope>
    <source>
        <strain evidence="2">ChiGjej1B1-24693</strain>
    </source>
</reference>
<comment type="caution">
    <text evidence="2">The sequence shown here is derived from an EMBL/GenBank/DDBJ whole genome shotgun (WGS) entry which is preliminary data.</text>
</comment>
<dbReference type="EMBL" id="DVLP01000444">
    <property type="protein sequence ID" value="HIT76950.1"/>
    <property type="molecule type" value="Genomic_DNA"/>
</dbReference>
<feature type="region of interest" description="Disordered" evidence="1">
    <location>
        <begin position="177"/>
        <end position="201"/>
    </location>
</feature>
<reference evidence="2" key="2">
    <citation type="journal article" date="2021" name="PeerJ">
        <title>Extensive microbial diversity within the chicken gut microbiome revealed by metagenomics and culture.</title>
        <authorList>
            <person name="Gilroy R."/>
            <person name="Ravi A."/>
            <person name="Getino M."/>
            <person name="Pursley I."/>
            <person name="Horton D.L."/>
            <person name="Alikhan N.F."/>
            <person name="Baker D."/>
            <person name="Gharbi K."/>
            <person name="Hall N."/>
            <person name="Watson M."/>
            <person name="Adriaenssens E.M."/>
            <person name="Foster-Nyarko E."/>
            <person name="Jarju S."/>
            <person name="Secka A."/>
            <person name="Antonio M."/>
            <person name="Oren A."/>
            <person name="Chaudhuri R.R."/>
            <person name="La Ragione R."/>
            <person name="Hildebrand F."/>
            <person name="Pallen M.J."/>
        </authorList>
    </citation>
    <scope>NUCLEOTIDE SEQUENCE</scope>
    <source>
        <strain evidence="2">ChiGjej1B1-24693</strain>
    </source>
</reference>
<organism evidence="2 3">
    <name type="scientific">Candidatus Avipropionibacterium avicola</name>
    <dbReference type="NCBI Taxonomy" id="2840701"/>
    <lineage>
        <taxon>Bacteria</taxon>
        <taxon>Bacillati</taxon>
        <taxon>Actinomycetota</taxon>
        <taxon>Actinomycetes</taxon>
        <taxon>Propionibacteriales</taxon>
        <taxon>Propionibacteriaceae</taxon>
        <taxon>Propionibacteriaceae incertae sedis</taxon>
        <taxon>Candidatus Avipropionibacterium</taxon>
    </lineage>
</organism>
<evidence type="ECO:0000313" key="2">
    <source>
        <dbReference type="EMBL" id="HIT76950.1"/>
    </source>
</evidence>
<name>A0A9D1KNQ7_9ACTN</name>
<feature type="non-terminal residue" evidence="2">
    <location>
        <position position="1"/>
    </location>
</feature>
<feature type="region of interest" description="Disordered" evidence="1">
    <location>
        <begin position="103"/>
        <end position="123"/>
    </location>
</feature>
<protein>
    <submittedName>
        <fullName evidence="2">Uncharacterized protein</fullName>
    </submittedName>
</protein>
<dbReference type="Proteomes" id="UP000886842">
    <property type="component" value="Unassembled WGS sequence"/>
</dbReference>